<protein>
    <submittedName>
        <fullName evidence="1">Uncharacterized protein</fullName>
    </submittedName>
</protein>
<organism evidence="1 2">
    <name type="scientific">Caerostris extrusa</name>
    <name type="common">Bark spider</name>
    <name type="synonym">Caerostris bankana</name>
    <dbReference type="NCBI Taxonomy" id="172846"/>
    <lineage>
        <taxon>Eukaryota</taxon>
        <taxon>Metazoa</taxon>
        <taxon>Ecdysozoa</taxon>
        <taxon>Arthropoda</taxon>
        <taxon>Chelicerata</taxon>
        <taxon>Arachnida</taxon>
        <taxon>Araneae</taxon>
        <taxon>Araneomorphae</taxon>
        <taxon>Entelegynae</taxon>
        <taxon>Araneoidea</taxon>
        <taxon>Araneidae</taxon>
        <taxon>Caerostris</taxon>
    </lineage>
</organism>
<gene>
    <name evidence="1" type="ORF">CEXT_642421</name>
</gene>
<dbReference type="EMBL" id="BPLR01014102">
    <property type="protein sequence ID" value="GIY66259.1"/>
    <property type="molecule type" value="Genomic_DNA"/>
</dbReference>
<name>A0AAV4V9E2_CAEEX</name>
<evidence type="ECO:0000313" key="2">
    <source>
        <dbReference type="Proteomes" id="UP001054945"/>
    </source>
</evidence>
<dbReference type="AlphaFoldDB" id="A0AAV4V9E2"/>
<evidence type="ECO:0000313" key="1">
    <source>
        <dbReference type="EMBL" id="GIY66259.1"/>
    </source>
</evidence>
<reference evidence="1 2" key="1">
    <citation type="submission" date="2021-06" db="EMBL/GenBank/DDBJ databases">
        <title>Caerostris extrusa draft genome.</title>
        <authorList>
            <person name="Kono N."/>
            <person name="Arakawa K."/>
        </authorList>
    </citation>
    <scope>NUCLEOTIDE SEQUENCE [LARGE SCALE GENOMIC DNA]</scope>
</reference>
<accession>A0AAV4V9E2</accession>
<sequence length="77" mass="8677">MFNPTETGLSVWLIPPNPIFIPKPDNGGISTGNCGAFPTDGEKEKEKYERRRRGTCVSKCLILIRKTYRPFENGMTT</sequence>
<keyword evidence="2" id="KW-1185">Reference proteome</keyword>
<dbReference type="Proteomes" id="UP001054945">
    <property type="component" value="Unassembled WGS sequence"/>
</dbReference>
<comment type="caution">
    <text evidence="1">The sequence shown here is derived from an EMBL/GenBank/DDBJ whole genome shotgun (WGS) entry which is preliminary data.</text>
</comment>
<proteinExistence type="predicted"/>